<reference evidence="2" key="1">
    <citation type="submission" date="2021-09" db="EMBL/GenBank/DDBJ databases">
        <authorList>
            <person name="Martin H S."/>
        </authorList>
    </citation>
    <scope>NUCLEOTIDE SEQUENCE</scope>
</reference>
<dbReference type="OrthoDB" id="7481541at2759"/>
<keyword evidence="3" id="KW-1185">Reference proteome</keyword>
<protein>
    <submittedName>
        <fullName evidence="2">(African queen) hypothetical protein</fullName>
    </submittedName>
</protein>
<evidence type="ECO:0000313" key="3">
    <source>
        <dbReference type="Proteomes" id="UP000789524"/>
    </source>
</evidence>
<evidence type="ECO:0000313" key="2">
    <source>
        <dbReference type="EMBL" id="CAG9585660.1"/>
    </source>
</evidence>
<name>A0A8J2R8Y9_9NEOP</name>
<organism evidence="2 3">
    <name type="scientific">Danaus chrysippus</name>
    <name type="common">African queen</name>
    <dbReference type="NCBI Taxonomy" id="151541"/>
    <lineage>
        <taxon>Eukaryota</taxon>
        <taxon>Metazoa</taxon>
        <taxon>Ecdysozoa</taxon>
        <taxon>Arthropoda</taxon>
        <taxon>Hexapoda</taxon>
        <taxon>Insecta</taxon>
        <taxon>Pterygota</taxon>
        <taxon>Neoptera</taxon>
        <taxon>Endopterygota</taxon>
        <taxon>Lepidoptera</taxon>
        <taxon>Glossata</taxon>
        <taxon>Ditrysia</taxon>
        <taxon>Papilionoidea</taxon>
        <taxon>Nymphalidae</taxon>
        <taxon>Danainae</taxon>
        <taxon>Danaini</taxon>
        <taxon>Danaina</taxon>
        <taxon>Danaus</taxon>
        <taxon>Anosia</taxon>
    </lineage>
</organism>
<feature type="compositionally biased region" description="Basic and acidic residues" evidence="1">
    <location>
        <begin position="22"/>
        <end position="38"/>
    </location>
</feature>
<dbReference type="EMBL" id="CAKASE010000083">
    <property type="protein sequence ID" value="CAG9585660.1"/>
    <property type="molecule type" value="Genomic_DNA"/>
</dbReference>
<feature type="region of interest" description="Disordered" evidence="1">
    <location>
        <begin position="1"/>
        <end position="38"/>
    </location>
</feature>
<accession>A0A8J2R8Y9</accession>
<sequence length="193" mass="21286">MIGSEDASTAARPPHPMTSELPTHRTTTETRDTDRFDTTENDLVTKRAYCGTDVPTDIERVFVNAWRALSGFGGVRSRGARDGAASPRLSLSCEFEGRGRVAVLRYSGVVRAGTLIKLGMHKMELGDSVYAAERIMKKRTRKVSLTPCDTASSHSVHNVLTKPEITYRPPNIFDSLLCYSFAILTLSLHPNTQ</sequence>
<comment type="caution">
    <text evidence="2">The sequence shown here is derived from an EMBL/GenBank/DDBJ whole genome shotgun (WGS) entry which is preliminary data.</text>
</comment>
<dbReference type="AlphaFoldDB" id="A0A8J2R8Y9"/>
<dbReference type="Proteomes" id="UP000789524">
    <property type="component" value="Unassembled WGS sequence"/>
</dbReference>
<evidence type="ECO:0000256" key="1">
    <source>
        <dbReference type="SAM" id="MobiDB-lite"/>
    </source>
</evidence>
<gene>
    <name evidence="2" type="ORF">DCHRY22_LOCUS16023</name>
</gene>
<proteinExistence type="predicted"/>